<proteinExistence type="predicted"/>
<dbReference type="Proteomes" id="UP000708208">
    <property type="component" value="Unassembled WGS sequence"/>
</dbReference>
<dbReference type="AlphaFoldDB" id="A0A8J2J6G5"/>
<feature type="region of interest" description="Disordered" evidence="1">
    <location>
        <begin position="182"/>
        <end position="205"/>
    </location>
</feature>
<feature type="compositionally biased region" description="Basic and acidic residues" evidence="1">
    <location>
        <begin position="189"/>
        <end position="205"/>
    </location>
</feature>
<dbReference type="EMBL" id="CAJVCH010018584">
    <property type="protein sequence ID" value="CAG7685822.1"/>
    <property type="molecule type" value="Genomic_DNA"/>
</dbReference>
<comment type="caution">
    <text evidence="2">The sequence shown here is derived from an EMBL/GenBank/DDBJ whole genome shotgun (WGS) entry which is preliminary data.</text>
</comment>
<name>A0A8J2J6G5_9HEXA</name>
<sequence length="238" mass="26749">MEQLPPPYVNHPIIMSGEGFQILGTPEPTSFPAVSSNNSKLPQELVDAFFPTENNSHLLEELNPSARTLYDIGDQSLEDNSMYYEWPCPQIVNSMGTSDSNLGLEIANALFSARGNDQEVRVLQELNLTSSDFNTHYLDLQSTVSQNHSRGNVYNLEDSRAASNNDTINDQRGLAMVTSNNIQKRDRRSKSSEKKNRVRKDDKKEEVRSLKEEIRCLREKQRSCVCGLAPSDAALLKI</sequence>
<evidence type="ECO:0000313" key="2">
    <source>
        <dbReference type="EMBL" id="CAG7685822.1"/>
    </source>
</evidence>
<gene>
    <name evidence="2" type="ORF">AFUS01_LOCUS3139</name>
</gene>
<organism evidence="2 3">
    <name type="scientific">Allacma fusca</name>
    <dbReference type="NCBI Taxonomy" id="39272"/>
    <lineage>
        <taxon>Eukaryota</taxon>
        <taxon>Metazoa</taxon>
        <taxon>Ecdysozoa</taxon>
        <taxon>Arthropoda</taxon>
        <taxon>Hexapoda</taxon>
        <taxon>Collembola</taxon>
        <taxon>Symphypleona</taxon>
        <taxon>Sminthuridae</taxon>
        <taxon>Allacma</taxon>
    </lineage>
</organism>
<protein>
    <submittedName>
        <fullName evidence="2">Uncharacterized protein</fullName>
    </submittedName>
</protein>
<reference evidence="2" key="1">
    <citation type="submission" date="2021-06" db="EMBL/GenBank/DDBJ databases">
        <authorList>
            <person name="Hodson N. C."/>
            <person name="Mongue J. A."/>
            <person name="Jaron S. K."/>
        </authorList>
    </citation>
    <scope>NUCLEOTIDE SEQUENCE</scope>
</reference>
<evidence type="ECO:0000313" key="3">
    <source>
        <dbReference type="Proteomes" id="UP000708208"/>
    </source>
</evidence>
<accession>A0A8J2J6G5</accession>
<evidence type="ECO:0000256" key="1">
    <source>
        <dbReference type="SAM" id="MobiDB-lite"/>
    </source>
</evidence>
<keyword evidence="3" id="KW-1185">Reference proteome</keyword>